<dbReference type="Proteomes" id="UP001175000">
    <property type="component" value="Unassembled WGS sequence"/>
</dbReference>
<dbReference type="Pfam" id="PF06985">
    <property type="entry name" value="HET"/>
    <property type="match status" value="1"/>
</dbReference>
<reference evidence="2" key="1">
    <citation type="submission" date="2023-06" db="EMBL/GenBank/DDBJ databases">
        <title>Genome-scale phylogeny and comparative genomics of the fungal order Sordariales.</title>
        <authorList>
            <consortium name="Lawrence Berkeley National Laboratory"/>
            <person name="Hensen N."/>
            <person name="Bonometti L."/>
            <person name="Westerberg I."/>
            <person name="Brannstrom I.O."/>
            <person name="Guillou S."/>
            <person name="Cros-Aarteil S."/>
            <person name="Calhoun S."/>
            <person name="Haridas S."/>
            <person name="Kuo A."/>
            <person name="Mondo S."/>
            <person name="Pangilinan J."/>
            <person name="Riley R."/>
            <person name="Labutti K."/>
            <person name="Andreopoulos B."/>
            <person name="Lipzen A."/>
            <person name="Chen C."/>
            <person name="Yanf M."/>
            <person name="Daum C."/>
            <person name="Ng V."/>
            <person name="Clum A."/>
            <person name="Steindorff A."/>
            <person name="Ohm R."/>
            <person name="Martin F."/>
            <person name="Silar P."/>
            <person name="Natvig D."/>
            <person name="Lalanne C."/>
            <person name="Gautier V."/>
            <person name="Ament-Velasquez S.L."/>
            <person name="Kruys A."/>
            <person name="Hutchinson M.I."/>
            <person name="Powell A.J."/>
            <person name="Barry K."/>
            <person name="Miller A.N."/>
            <person name="Grigoriev I.V."/>
            <person name="Debuchy R."/>
            <person name="Gladieux P."/>
            <person name="Thoren M.H."/>
            <person name="Johannesson H."/>
        </authorList>
    </citation>
    <scope>NUCLEOTIDE SEQUENCE</scope>
    <source>
        <strain evidence="2">CBS 606.72</strain>
    </source>
</reference>
<name>A0AA39WSB8_9PEZI</name>
<evidence type="ECO:0000313" key="3">
    <source>
        <dbReference type="Proteomes" id="UP001175000"/>
    </source>
</evidence>
<evidence type="ECO:0000313" key="2">
    <source>
        <dbReference type="EMBL" id="KAK0620684.1"/>
    </source>
</evidence>
<evidence type="ECO:0000259" key="1">
    <source>
        <dbReference type="Pfam" id="PF06985"/>
    </source>
</evidence>
<dbReference type="PANTHER" id="PTHR24148">
    <property type="entry name" value="ANKYRIN REPEAT DOMAIN-CONTAINING PROTEIN 39 HOMOLOG-RELATED"/>
    <property type="match status" value="1"/>
</dbReference>
<dbReference type="AlphaFoldDB" id="A0AA39WSB8"/>
<feature type="non-terminal residue" evidence="2">
    <location>
        <position position="161"/>
    </location>
</feature>
<protein>
    <submittedName>
        <fullName evidence="2">Heterokaryon incompatibility</fullName>
    </submittedName>
</protein>
<organism evidence="2 3">
    <name type="scientific">Immersiella caudata</name>
    <dbReference type="NCBI Taxonomy" id="314043"/>
    <lineage>
        <taxon>Eukaryota</taxon>
        <taxon>Fungi</taxon>
        <taxon>Dikarya</taxon>
        <taxon>Ascomycota</taxon>
        <taxon>Pezizomycotina</taxon>
        <taxon>Sordariomycetes</taxon>
        <taxon>Sordariomycetidae</taxon>
        <taxon>Sordariales</taxon>
        <taxon>Lasiosphaeriaceae</taxon>
        <taxon>Immersiella</taxon>
    </lineage>
</organism>
<dbReference type="EMBL" id="JAULSU010000004">
    <property type="protein sequence ID" value="KAK0620684.1"/>
    <property type="molecule type" value="Genomic_DNA"/>
</dbReference>
<feature type="domain" description="Heterokaryon incompatibility" evidence="1">
    <location>
        <begin position="1"/>
        <end position="159"/>
    </location>
</feature>
<dbReference type="InterPro" id="IPR010730">
    <property type="entry name" value="HET"/>
</dbReference>
<feature type="non-terminal residue" evidence="2">
    <location>
        <position position="1"/>
    </location>
</feature>
<dbReference type="PANTHER" id="PTHR24148:SF64">
    <property type="entry name" value="HETEROKARYON INCOMPATIBILITY DOMAIN-CONTAINING PROTEIN"/>
    <property type="match status" value="1"/>
</dbReference>
<keyword evidence="3" id="KW-1185">Reference proteome</keyword>
<gene>
    <name evidence="2" type="ORF">B0T14DRAFT_401477</name>
</gene>
<proteinExistence type="predicted"/>
<sequence>YQALSYVWGDPSVRLPIRVDGKRFLVTENLFAVLSELQKSADPPTLWIDAICINQEDNVEKAHQVARMNAIYEGSQRVIAWLGPAADQSDLAIQKLQRMAGFWESKGPDTTPEAAREIVRQATAEMVGHGHYVQGLPHIVALRSLFLRPWWERVWIIQEGS</sequence>
<accession>A0AA39WSB8</accession>
<dbReference type="InterPro" id="IPR052895">
    <property type="entry name" value="HetReg/Transcr_Mod"/>
</dbReference>
<comment type="caution">
    <text evidence="2">The sequence shown here is derived from an EMBL/GenBank/DDBJ whole genome shotgun (WGS) entry which is preliminary data.</text>
</comment>